<dbReference type="EC" id="6.3.2.4" evidence="15"/>
<evidence type="ECO:0000256" key="8">
    <source>
        <dbReference type="ARBA" id="ARBA00022840"/>
    </source>
</evidence>
<keyword evidence="13 15" id="KW-0961">Cell wall biogenesis/degradation</keyword>
<keyword evidence="11 15" id="KW-0573">Peptidoglycan synthesis</keyword>
<dbReference type="SUPFAM" id="SSF56059">
    <property type="entry name" value="Glutathione synthetase ATP-binding domain-like"/>
    <property type="match status" value="1"/>
</dbReference>
<dbReference type="KEGG" id="blag:BLTE_28850"/>
<dbReference type="GO" id="GO:0005829">
    <property type="term" value="C:cytosol"/>
    <property type="evidence" value="ECO:0007669"/>
    <property type="project" value="TreeGrafter"/>
</dbReference>
<evidence type="ECO:0000256" key="14">
    <source>
        <dbReference type="ARBA" id="ARBA00047614"/>
    </source>
</evidence>
<comment type="catalytic activity">
    <reaction evidence="14 15">
        <text>2 D-alanine + ATP = D-alanyl-D-alanine + ADP + phosphate + H(+)</text>
        <dbReference type="Rhea" id="RHEA:11224"/>
        <dbReference type="ChEBI" id="CHEBI:15378"/>
        <dbReference type="ChEBI" id="CHEBI:30616"/>
        <dbReference type="ChEBI" id="CHEBI:43474"/>
        <dbReference type="ChEBI" id="CHEBI:57416"/>
        <dbReference type="ChEBI" id="CHEBI:57822"/>
        <dbReference type="ChEBI" id="CHEBI:456216"/>
        <dbReference type="EC" id="6.3.2.4"/>
    </reaction>
</comment>
<evidence type="ECO:0000256" key="4">
    <source>
        <dbReference type="ARBA" id="ARBA00010871"/>
    </source>
</evidence>
<dbReference type="GO" id="GO:0046872">
    <property type="term" value="F:metal ion binding"/>
    <property type="evidence" value="ECO:0007669"/>
    <property type="project" value="UniProtKB-KW"/>
</dbReference>
<evidence type="ECO:0000256" key="10">
    <source>
        <dbReference type="ARBA" id="ARBA00022960"/>
    </source>
</evidence>
<dbReference type="EMBL" id="AP018907">
    <property type="protein sequence ID" value="BBF94200.1"/>
    <property type="molecule type" value="Genomic_DNA"/>
</dbReference>
<dbReference type="InterPro" id="IPR000291">
    <property type="entry name" value="D-Ala_lig_Van_CS"/>
</dbReference>
<comment type="subcellular location">
    <subcellularLocation>
        <location evidence="15">Cytoplasm</location>
    </subcellularLocation>
</comment>
<keyword evidence="10 15" id="KW-0133">Cell shape</keyword>
<reference evidence="18 19" key="1">
    <citation type="submission" date="2018-08" db="EMBL/GenBank/DDBJ databases">
        <title>Complete genome sequencing of Blastochloris tepida GI.</title>
        <authorList>
            <person name="Tsukatani Y."/>
            <person name="Mori H."/>
        </authorList>
    </citation>
    <scope>NUCLEOTIDE SEQUENCE [LARGE SCALE GENOMIC DNA]</scope>
    <source>
        <strain evidence="18 19">GI</strain>
    </source>
</reference>
<keyword evidence="7 16" id="KW-0547">Nucleotide-binding</keyword>
<dbReference type="AlphaFoldDB" id="A0A348G3R7"/>
<dbReference type="GO" id="GO:0008716">
    <property type="term" value="F:D-alanine-D-alanine ligase activity"/>
    <property type="evidence" value="ECO:0007669"/>
    <property type="project" value="UniProtKB-UniRule"/>
</dbReference>
<dbReference type="RefSeq" id="WP_126401334.1">
    <property type="nucleotide sequence ID" value="NZ_AP018907.1"/>
</dbReference>
<comment type="function">
    <text evidence="3 15">Cell wall formation.</text>
</comment>
<dbReference type="PROSITE" id="PS50975">
    <property type="entry name" value="ATP_GRASP"/>
    <property type="match status" value="1"/>
</dbReference>
<evidence type="ECO:0000256" key="12">
    <source>
        <dbReference type="ARBA" id="ARBA00023211"/>
    </source>
</evidence>
<keyword evidence="6" id="KW-0479">Metal-binding</keyword>
<dbReference type="InterPro" id="IPR016185">
    <property type="entry name" value="PreATP-grasp_dom_sf"/>
</dbReference>
<dbReference type="Pfam" id="PF07478">
    <property type="entry name" value="Dala_Dala_lig_C"/>
    <property type="match status" value="1"/>
</dbReference>
<dbReference type="PANTHER" id="PTHR23132:SF25">
    <property type="entry name" value="D-ALANINE--D-ALANINE LIGASE A"/>
    <property type="match status" value="1"/>
</dbReference>
<keyword evidence="9" id="KW-0460">Magnesium</keyword>
<comment type="cofactor">
    <cofactor evidence="1">
        <name>Mn(2+)</name>
        <dbReference type="ChEBI" id="CHEBI:29035"/>
    </cofactor>
</comment>
<dbReference type="Pfam" id="PF01820">
    <property type="entry name" value="Dala_Dala_lig_N"/>
    <property type="match status" value="1"/>
</dbReference>
<dbReference type="InterPro" id="IPR011095">
    <property type="entry name" value="Dala_Dala_lig_C"/>
</dbReference>
<comment type="cofactor">
    <cofactor evidence="2">
        <name>Mg(2+)</name>
        <dbReference type="ChEBI" id="CHEBI:18420"/>
    </cofactor>
</comment>
<dbReference type="InterPro" id="IPR011761">
    <property type="entry name" value="ATP-grasp"/>
</dbReference>
<dbReference type="PANTHER" id="PTHR23132">
    <property type="entry name" value="D-ALANINE--D-ALANINE LIGASE"/>
    <property type="match status" value="1"/>
</dbReference>
<evidence type="ECO:0000256" key="7">
    <source>
        <dbReference type="ARBA" id="ARBA00022741"/>
    </source>
</evidence>
<evidence type="ECO:0000256" key="11">
    <source>
        <dbReference type="ARBA" id="ARBA00022984"/>
    </source>
</evidence>
<evidence type="ECO:0000256" key="2">
    <source>
        <dbReference type="ARBA" id="ARBA00001946"/>
    </source>
</evidence>
<dbReference type="GO" id="GO:0008360">
    <property type="term" value="P:regulation of cell shape"/>
    <property type="evidence" value="ECO:0007669"/>
    <property type="project" value="UniProtKB-KW"/>
</dbReference>
<proteinExistence type="inferred from homology"/>
<evidence type="ECO:0000313" key="18">
    <source>
        <dbReference type="EMBL" id="BBF94200.1"/>
    </source>
</evidence>
<evidence type="ECO:0000256" key="9">
    <source>
        <dbReference type="ARBA" id="ARBA00022842"/>
    </source>
</evidence>
<name>A0A348G3R7_9HYPH</name>
<dbReference type="Gene3D" id="3.40.50.20">
    <property type="match status" value="1"/>
</dbReference>
<dbReference type="OrthoDB" id="9813261at2"/>
<dbReference type="UniPathway" id="UPA00219"/>
<comment type="pathway">
    <text evidence="15">Cell wall biogenesis; peptidoglycan biosynthesis.</text>
</comment>
<dbReference type="HAMAP" id="MF_00047">
    <property type="entry name" value="Dala_Dala_lig"/>
    <property type="match status" value="1"/>
</dbReference>
<gene>
    <name evidence="15 18" type="primary">ddl</name>
    <name evidence="18" type="ORF">BLTE_28850</name>
</gene>
<keyword evidence="5 15" id="KW-0436">Ligase</keyword>
<dbReference type="Proteomes" id="UP000266934">
    <property type="component" value="Chromosome"/>
</dbReference>
<dbReference type="Gene3D" id="3.30.470.20">
    <property type="entry name" value="ATP-grasp fold, B domain"/>
    <property type="match status" value="1"/>
</dbReference>
<evidence type="ECO:0000313" key="19">
    <source>
        <dbReference type="Proteomes" id="UP000266934"/>
    </source>
</evidence>
<keyword evidence="8 16" id="KW-0067">ATP-binding</keyword>
<dbReference type="GO" id="GO:0005524">
    <property type="term" value="F:ATP binding"/>
    <property type="evidence" value="ECO:0007669"/>
    <property type="project" value="UniProtKB-UniRule"/>
</dbReference>
<organism evidence="18 19">
    <name type="scientific">Blastochloris tepida</name>
    <dbReference type="NCBI Taxonomy" id="2233851"/>
    <lineage>
        <taxon>Bacteria</taxon>
        <taxon>Pseudomonadati</taxon>
        <taxon>Pseudomonadota</taxon>
        <taxon>Alphaproteobacteria</taxon>
        <taxon>Hyphomicrobiales</taxon>
        <taxon>Blastochloridaceae</taxon>
        <taxon>Blastochloris</taxon>
    </lineage>
</organism>
<dbReference type="GO" id="GO:0009252">
    <property type="term" value="P:peptidoglycan biosynthetic process"/>
    <property type="evidence" value="ECO:0007669"/>
    <property type="project" value="UniProtKB-UniRule"/>
</dbReference>
<evidence type="ECO:0000259" key="17">
    <source>
        <dbReference type="PROSITE" id="PS50975"/>
    </source>
</evidence>
<evidence type="ECO:0000256" key="5">
    <source>
        <dbReference type="ARBA" id="ARBA00022598"/>
    </source>
</evidence>
<evidence type="ECO:0000256" key="13">
    <source>
        <dbReference type="ARBA" id="ARBA00023316"/>
    </source>
</evidence>
<evidence type="ECO:0000256" key="15">
    <source>
        <dbReference type="HAMAP-Rule" id="MF_00047"/>
    </source>
</evidence>
<accession>A0A348G3R7</accession>
<keyword evidence="19" id="KW-1185">Reference proteome</keyword>
<dbReference type="SUPFAM" id="SSF52440">
    <property type="entry name" value="PreATP-grasp domain"/>
    <property type="match status" value="1"/>
</dbReference>
<evidence type="ECO:0000256" key="1">
    <source>
        <dbReference type="ARBA" id="ARBA00001936"/>
    </source>
</evidence>
<keyword evidence="12" id="KW-0464">Manganese</keyword>
<evidence type="ECO:0000256" key="3">
    <source>
        <dbReference type="ARBA" id="ARBA00003921"/>
    </source>
</evidence>
<evidence type="ECO:0000256" key="16">
    <source>
        <dbReference type="PROSITE-ProRule" id="PRU00409"/>
    </source>
</evidence>
<sequence>MRTRVAVLFGGRSPEHDVSIVTGLQALDALDQGRFDAFPVYVSTTGRWFVGDSLRERSFYLPGPEAEKRLTQVTLDLTPNDLGQGVLLPKDKGGLFSRAKEIVFDVALPAFHGLIGEDGQIQGAFETANVPYAGMRTLASAVLMDKVATKRILAETRIPQLPCEVIERPASGLLPSIEALTELTRALAFPLIVKPAHLGSSIGVAKVADVEELRAVLPPIFKLDNQAIVEPFVENLVEYNIAVAGFDGRVQTSAIERPKRAAELLDFKQKYLSGSPKGAKVPGVRSEGMLSLTRDINPVLPDGLEAKLRKWAEQTFDTVGGSGTPRIDFLGNAETGAIFLNEVNPCPGSFAFFLWEAAAEPMLFTELLSKLIDEAQALHRARQIPADPTLPEARLFPRG</sequence>
<dbReference type="Gene3D" id="3.30.1490.20">
    <property type="entry name" value="ATP-grasp fold, A domain"/>
    <property type="match status" value="1"/>
</dbReference>
<protein>
    <recommendedName>
        <fullName evidence="15">D-alanine--D-alanine ligase</fullName>
        <ecNumber evidence="15">6.3.2.4</ecNumber>
    </recommendedName>
    <alternativeName>
        <fullName evidence="15">D-Ala-D-Ala ligase</fullName>
    </alternativeName>
    <alternativeName>
        <fullName evidence="15">D-alanylalanine synthetase</fullName>
    </alternativeName>
</protein>
<dbReference type="InterPro" id="IPR011127">
    <property type="entry name" value="Dala_Dala_lig_N"/>
</dbReference>
<dbReference type="GO" id="GO:0071555">
    <property type="term" value="P:cell wall organization"/>
    <property type="evidence" value="ECO:0007669"/>
    <property type="project" value="UniProtKB-KW"/>
</dbReference>
<dbReference type="PROSITE" id="PS00843">
    <property type="entry name" value="DALA_DALA_LIGASE_1"/>
    <property type="match status" value="1"/>
</dbReference>
<dbReference type="InterPro" id="IPR013815">
    <property type="entry name" value="ATP_grasp_subdomain_1"/>
</dbReference>
<evidence type="ECO:0000256" key="6">
    <source>
        <dbReference type="ARBA" id="ARBA00022723"/>
    </source>
</evidence>
<feature type="domain" description="ATP-grasp" evidence="17">
    <location>
        <begin position="150"/>
        <end position="373"/>
    </location>
</feature>
<comment type="similarity">
    <text evidence="4 15">Belongs to the D-alanine--D-alanine ligase family.</text>
</comment>
<dbReference type="InterPro" id="IPR005905">
    <property type="entry name" value="D_ala_D_ala"/>
</dbReference>
<keyword evidence="15" id="KW-0963">Cytoplasm</keyword>